<sequence length="99" mass="11403">MLEEMPEIQELHPATDAHVPVMKFKFNGVTVDLLYANVSLWIIPEDLDMLCLRMLEEMPEIQELHPVTDAHVPVMKFKFNGVTVDLLYANVSLWIIPEV</sequence>
<feature type="domain" description="Poly(A) polymerase nucleotidyltransferase" evidence="1">
    <location>
        <begin position="1"/>
        <end position="49"/>
    </location>
</feature>
<accession>A0A9Q1MZS0</accession>
<evidence type="ECO:0000313" key="3">
    <source>
        <dbReference type="Proteomes" id="UP001152561"/>
    </source>
</evidence>
<feature type="domain" description="Poly(A) polymerase nucleotidyltransferase" evidence="1">
    <location>
        <begin position="52"/>
        <end position="98"/>
    </location>
</feature>
<gene>
    <name evidence="2" type="ORF">K7X08_006774</name>
</gene>
<dbReference type="Proteomes" id="UP001152561">
    <property type="component" value="Unassembled WGS sequence"/>
</dbReference>
<dbReference type="InterPro" id="IPR048840">
    <property type="entry name" value="PolA_pol_NTPase"/>
</dbReference>
<dbReference type="SUPFAM" id="SSF81301">
    <property type="entry name" value="Nucleotidyltransferase"/>
    <property type="match status" value="2"/>
</dbReference>
<dbReference type="PANTHER" id="PTHR10682">
    <property type="entry name" value="POLY A POLYMERASE"/>
    <property type="match status" value="1"/>
</dbReference>
<name>A0A9Q1MZS0_9SOLA</name>
<reference evidence="3" key="1">
    <citation type="journal article" date="2023" name="Proc. Natl. Acad. Sci. U.S.A.">
        <title>Genomic and structural basis for evolution of tropane alkaloid biosynthesis.</title>
        <authorList>
            <person name="Wanga Y.-J."/>
            <person name="Taina T."/>
            <person name="Yua J.-Y."/>
            <person name="Lia J."/>
            <person name="Xua B."/>
            <person name="Chenc J."/>
            <person name="D'Auriad J.C."/>
            <person name="Huanga J.-P."/>
            <person name="Huanga S.-X."/>
        </authorList>
    </citation>
    <scope>NUCLEOTIDE SEQUENCE [LARGE SCALE GENOMIC DNA]</scope>
    <source>
        <strain evidence="3">cv. KIB-2019</strain>
    </source>
</reference>
<dbReference type="OrthoDB" id="412748at2759"/>
<evidence type="ECO:0000313" key="2">
    <source>
        <dbReference type="EMBL" id="KAJ8570197.1"/>
    </source>
</evidence>
<dbReference type="Gene3D" id="3.30.460.10">
    <property type="entry name" value="Beta Polymerase, domain 2"/>
    <property type="match status" value="2"/>
</dbReference>
<proteinExistence type="predicted"/>
<dbReference type="PANTHER" id="PTHR10682:SF10">
    <property type="entry name" value="POLYNUCLEOTIDE ADENYLYLTRANSFERASE"/>
    <property type="match status" value="1"/>
</dbReference>
<evidence type="ECO:0000259" key="1">
    <source>
        <dbReference type="Pfam" id="PF20750"/>
    </source>
</evidence>
<dbReference type="GO" id="GO:0005634">
    <property type="term" value="C:nucleus"/>
    <property type="evidence" value="ECO:0007669"/>
    <property type="project" value="TreeGrafter"/>
</dbReference>
<dbReference type="GO" id="GO:1990817">
    <property type="term" value="F:poly(A) RNA polymerase activity"/>
    <property type="evidence" value="ECO:0007669"/>
    <property type="project" value="TreeGrafter"/>
</dbReference>
<dbReference type="InterPro" id="IPR043519">
    <property type="entry name" value="NT_sf"/>
</dbReference>
<protein>
    <recommendedName>
        <fullName evidence="1">Poly(A) polymerase nucleotidyltransferase domain-containing protein</fullName>
    </recommendedName>
</protein>
<dbReference type="EMBL" id="JAJAGQ010000002">
    <property type="protein sequence ID" value="KAJ8570197.1"/>
    <property type="molecule type" value="Genomic_DNA"/>
</dbReference>
<dbReference type="AlphaFoldDB" id="A0A9Q1MZS0"/>
<dbReference type="Pfam" id="PF20750">
    <property type="entry name" value="PAP_NTPase"/>
    <property type="match status" value="2"/>
</dbReference>
<organism evidence="2 3">
    <name type="scientific">Anisodus acutangulus</name>
    <dbReference type="NCBI Taxonomy" id="402998"/>
    <lineage>
        <taxon>Eukaryota</taxon>
        <taxon>Viridiplantae</taxon>
        <taxon>Streptophyta</taxon>
        <taxon>Embryophyta</taxon>
        <taxon>Tracheophyta</taxon>
        <taxon>Spermatophyta</taxon>
        <taxon>Magnoliopsida</taxon>
        <taxon>eudicotyledons</taxon>
        <taxon>Gunneridae</taxon>
        <taxon>Pentapetalae</taxon>
        <taxon>asterids</taxon>
        <taxon>lamiids</taxon>
        <taxon>Solanales</taxon>
        <taxon>Solanaceae</taxon>
        <taxon>Solanoideae</taxon>
        <taxon>Hyoscyameae</taxon>
        <taxon>Anisodus</taxon>
    </lineage>
</organism>
<comment type="caution">
    <text evidence="2">The sequence shown here is derived from an EMBL/GenBank/DDBJ whole genome shotgun (WGS) entry which is preliminary data.</text>
</comment>
<keyword evidence="3" id="KW-1185">Reference proteome</keyword>